<dbReference type="RefSeq" id="WP_267565371.1">
    <property type="nucleotide sequence ID" value="NZ_JAPNTZ010000008.1"/>
</dbReference>
<proteinExistence type="predicted"/>
<accession>A0ABT4B3D8</accession>
<comment type="caution">
    <text evidence="2">The sequence shown here is derived from an EMBL/GenBank/DDBJ whole genome shotgun (WGS) entry which is preliminary data.</text>
</comment>
<dbReference type="InterPro" id="IPR013568">
    <property type="entry name" value="SEFIR_dom"/>
</dbReference>
<name>A0ABT4B3D8_9ACTN</name>
<dbReference type="Gene3D" id="3.40.50.10140">
    <property type="entry name" value="Toll/interleukin-1 receptor homology (TIR) domain"/>
    <property type="match status" value="1"/>
</dbReference>
<keyword evidence="3" id="KW-1185">Reference proteome</keyword>
<keyword evidence="2" id="KW-0675">Receptor</keyword>
<dbReference type="Proteomes" id="UP001151002">
    <property type="component" value="Unassembled WGS sequence"/>
</dbReference>
<dbReference type="EMBL" id="JAPNTZ010000008">
    <property type="protein sequence ID" value="MCY1141001.1"/>
    <property type="molecule type" value="Genomic_DNA"/>
</dbReference>
<dbReference type="InterPro" id="IPR000157">
    <property type="entry name" value="TIR_dom"/>
</dbReference>
<dbReference type="InterPro" id="IPR035897">
    <property type="entry name" value="Toll_tir_struct_dom_sf"/>
</dbReference>
<feature type="domain" description="SEFIR" evidence="1">
    <location>
        <begin position="190"/>
        <end position="322"/>
    </location>
</feature>
<gene>
    <name evidence="2" type="ORF">OWR29_23640</name>
</gene>
<protein>
    <submittedName>
        <fullName evidence="2">Toll/interleukin-1 receptor domain-containing protein</fullName>
    </submittedName>
</protein>
<reference evidence="2" key="1">
    <citation type="submission" date="2022-11" db="EMBL/GenBank/DDBJ databases">
        <authorList>
            <person name="Somphong A."/>
            <person name="Phongsopitanun W."/>
        </authorList>
    </citation>
    <scope>NUCLEOTIDE SEQUENCE</scope>
    <source>
        <strain evidence="2">Pm04-4</strain>
    </source>
</reference>
<dbReference type="InterPro" id="IPR043472">
    <property type="entry name" value="Macro_dom-like"/>
</dbReference>
<dbReference type="Pfam" id="PF13676">
    <property type="entry name" value="TIR_2"/>
    <property type="match status" value="1"/>
</dbReference>
<sequence length="344" mass="38026">MGSVQLVHGDMFTRPCDLIVLPCSTVGSATRFVAQRLREHDIAWPTPAQLGTVKISRFDGAQNLAQQVAWATSVKGGGSDLRMIEKIGRRLGEATTEAPYPQKIAAPLLGTGAGHLAPEDVLDRLTAGFLATASREATLRIFVLARETYDDLVRHRDGLPASDQPSPAVRKALPDARDREAQRVHTSAEPVRVFISYTADTPAVKTWVRDLGAFLRASGVNARLDIWHLMVGMNLQQWMQNEITQADRVVLVCTEAYAKRADDLDGGLAYEIKQIQEDIGAKNEQLKYLPLVWSADVTKALPIFLKPYLYVHWPPTGDDTEARRRLLEAILSRQEEAPPIGAYI</sequence>
<dbReference type="SUPFAM" id="SSF52949">
    <property type="entry name" value="Macro domain-like"/>
    <property type="match status" value="1"/>
</dbReference>
<evidence type="ECO:0000313" key="2">
    <source>
        <dbReference type="EMBL" id="MCY1141001.1"/>
    </source>
</evidence>
<organism evidence="2 3">
    <name type="scientific">Paractinoplanes pyxinae</name>
    <dbReference type="NCBI Taxonomy" id="2997416"/>
    <lineage>
        <taxon>Bacteria</taxon>
        <taxon>Bacillati</taxon>
        <taxon>Actinomycetota</taxon>
        <taxon>Actinomycetes</taxon>
        <taxon>Micromonosporales</taxon>
        <taxon>Micromonosporaceae</taxon>
        <taxon>Paractinoplanes</taxon>
    </lineage>
</organism>
<dbReference type="SUPFAM" id="SSF52200">
    <property type="entry name" value="Toll/Interleukin receptor TIR domain"/>
    <property type="match status" value="1"/>
</dbReference>
<evidence type="ECO:0000259" key="1">
    <source>
        <dbReference type="PROSITE" id="PS51534"/>
    </source>
</evidence>
<evidence type="ECO:0000313" key="3">
    <source>
        <dbReference type="Proteomes" id="UP001151002"/>
    </source>
</evidence>
<dbReference type="PROSITE" id="PS51534">
    <property type="entry name" value="SEFIR"/>
    <property type="match status" value="1"/>
</dbReference>